<dbReference type="AlphaFoldDB" id="A0A4C1XDD0"/>
<keyword evidence="3" id="KW-1185">Reference proteome</keyword>
<evidence type="ECO:0000256" key="1">
    <source>
        <dbReference type="SAM" id="Phobius"/>
    </source>
</evidence>
<organism evidence="2 3">
    <name type="scientific">Eumeta variegata</name>
    <name type="common">Bagworm moth</name>
    <name type="synonym">Eumeta japonica</name>
    <dbReference type="NCBI Taxonomy" id="151549"/>
    <lineage>
        <taxon>Eukaryota</taxon>
        <taxon>Metazoa</taxon>
        <taxon>Ecdysozoa</taxon>
        <taxon>Arthropoda</taxon>
        <taxon>Hexapoda</taxon>
        <taxon>Insecta</taxon>
        <taxon>Pterygota</taxon>
        <taxon>Neoptera</taxon>
        <taxon>Endopterygota</taxon>
        <taxon>Lepidoptera</taxon>
        <taxon>Glossata</taxon>
        <taxon>Ditrysia</taxon>
        <taxon>Tineoidea</taxon>
        <taxon>Psychidae</taxon>
        <taxon>Oiketicinae</taxon>
        <taxon>Eumeta</taxon>
    </lineage>
</organism>
<keyword evidence="1" id="KW-1133">Transmembrane helix</keyword>
<comment type="caution">
    <text evidence="2">The sequence shown here is derived from an EMBL/GenBank/DDBJ whole genome shotgun (WGS) entry which is preliminary data.</text>
</comment>
<dbReference type="EMBL" id="BGZK01000780">
    <property type="protein sequence ID" value="GBP60185.1"/>
    <property type="molecule type" value="Genomic_DNA"/>
</dbReference>
<proteinExistence type="predicted"/>
<name>A0A4C1XDD0_EUMVA</name>
<evidence type="ECO:0000313" key="3">
    <source>
        <dbReference type="Proteomes" id="UP000299102"/>
    </source>
</evidence>
<reference evidence="2 3" key="1">
    <citation type="journal article" date="2019" name="Commun. Biol.">
        <title>The bagworm genome reveals a unique fibroin gene that provides high tensile strength.</title>
        <authorList>
            <person name="Kono N."/>
            <person name="Nakamura H."/>
            <person name="Ohtoshi R."/>
            <person name="Tomita M."/>
            <person name="Numata K."/>
            <person name="Arakawa K."/>
        </authorList>
    </citation>
    <scope>NUCLEOTIDE SEQUENCE [LARGE SCALE GENOMIC DNA]</scope>
</reference>
<keyword evidence="1" id="KW-0472">Membrane</keyword>
<evidence type="ECO:0008006" key="4">
    <source>
        <dbReference type="Google" id="ProtNLM"/>
    </source>
</evidence>
<evidence type="ECO:0000313" key="2">
    <source>
        <dbReference type="EMBL" id="GBP60185.1"/>
    </source>
</evidence>
<gene>
    <name evidence="2" type="ORF">EVAR_41877_1</name>
</gene>
<sequence length="157" mass="17915">MAYFAVSYKIHQVNTSFSKALFALSLGCPIFDERVSPPCTRVLLLRPTRLHTSSRHITRVPRWSLVPFLWVSMMPSTCQHRHLYQRRIKRSKSINSILALMIIFVTGMVTTDVTAPDFCQDGVEGFETKLLKSVEELATHSVSLSNRDTWTVVRTDS</sequence>
<feature type="transmembrane region" description="Helical" evidence="1">
    <location>
        <begin position="93"/>
        <end position="110"/>
    </location>
</feature>
<protein>
    <recommendedName>
        <fullName evidence="4">Transmembrane protein</fullName>
    </recommendedName>
</protein>
<accession>A0A4C1XDD0</accession>
<keyword evidence="1" id="KW-0812">Transmembrane</keyword>
<dbReference type="Proteomes" id="UP000299102">
    <property type="component" value="Unassembled WGS sequence"/>
</dbReference>